<reference evidence="1" key="1">
    <citation type="journal article" date="2023" name="Mol. Phylogenet. Evol.">
        <title>Genome-scale phylogeny and comparative genomics of the fungal order Sordariales.</title>
        <authorList>
            <person name="Hensen N."/>
            <person name="Bonometti L."/>
            <person name="Westerberg I."/>
            <person name="Brannstrom I.O."/>
            <person name="Guillou S."/>
            <person name="Cros-Aarteil S."/>
            <person name="Calhoun S."/>
            <person name="Haridas S."/>
            <person name="Kuo A."/>
            <person name="Mondo S."/>
            <person name="Pangilinan J."/>
            <person name="Riley R."/>
            <person name="LaButti K."/>
            <person name="Andreopoulos B."/>
            <person name="Lipzen A."/>
            <person name="Chen C."/>
            <person name="Yan M."/>
            <person name="Daum C."/>
            <person name="Ng V."/>
            <person name="Clum A."/>
            <person name="Steindorff A."/>
            <person name="Ohm R.A."/>
            <person name="Martin F."/>
            <person name="Silar P."/>
            <person name="Natvig D.O."/>
            <person name="Lalanne C."/>
            <person name="Gautier V."/>
            <person name="Ament-Velasquez S.L."/>
            <person name="Kruys A."/>
            <person name="Hutchinson M.I."/>
            <person name="Powell A.J."/>
            <person name="Barry K."/>
            <person name="Miller A.N."/>
            <person name="Grigoriev I.V."/>
            <person name="Debuchy R."/>
            <person name="Gladieux P."/>
            <person name="Hiltunen Thoren M."/>
            <person name="Johannesson H."/>
        </authorList>
    </citation>
    <scope>NUCLEOTIDE SEQUENCE</scope>
    <source>
        <strain evidence="1">CBS 955.72</strain>
    </source>
</reference>
<name>A0AAJ0MCJ1_9PEZI</name>
<keyword evidence="2" id="KW-1185">Reference proteome</keyword>
<reference evidence="1" key="2">
    <citation type="submission" date="2023-06" db="EMBL/GenBank/DDBJ databases">
        <authorList>
            <consortium name="Lawrence Berkeley National Laboratory"/>
            <person name="Haridas S."/>
            <person name="Hensen N."/>
            <person name="Bonometti L."/>
            <person name="Westerberg I."/>
            <person name="Brannstrom I.O."/>
            <person name="Guillou S."/>
            <person name="Cros-Aarteil S."/>
            <person name="Calhoun S."/>
            <person name="Kuo A."/>
            <person name="Mondo S."/>
            <person name="Pangilinan J."/>
            <person name="Riley R."/>
            <person name="Labutti K."/>
            <person name="Andreopoulos B."/>
            <person name="Lipzen A."/>
            <person name="Chen C."/>
            <person name="Yanf M."/>
            <person name="Daum C."/>
            <person name="Ng V."/>
            <person name="Clum A."/>
            <person name="Steindorff A."/>
            <person name="Ohm R."/>
            <person name="Martin F."/>
            <person name="Silar P."/>
            <person name="Natvig D."/>
            <person name="Lalanne C."/>
            <person name="Gautier V."/>
            <person name="Ament-Velasquez S.L."/>
            <person name="Kruys A."/>
            <person name="Hutchinson M.I."/>
            <person name="Powell A.J."/>
            <person name="Barry K."/>
            <person name="Miller A.N."/>
            <person name="Grigoriev I.V."/>
            <person name="Debuchy R."/>
            <person name="Gladieux P."/>
            <person name="Thoren M.H."/>
            <person name="Johannesson H."/>
        </authorList>
    </citation>
    <scope>NUCLEOTIDE SEQUENCE</scope>
    <source>
        <strain evidence="1">CBS 955.72</strain>
    </source>
</reference>
<protein>
    <submittedName>
        <fullName evidence="1">Uncharacterized protein</fullName>
    </submittedName>
</protein>
<sequence>MSGTDVKIWYVKVWSDAMILETVRKAVGEGTYRIDDDSNSVAAVVDYDGPDGAFVLDGYYTYTGEFEKSHSGMYLYITTSVVIIGDSPRIRFISRLQPKSKS</sequence>
<comment type="caution">
    <text evidence="1">The sequence shown here is derived from an EMBL/GenBank/DDBJ whole genome shotgun (WGS) entry which is preliminary data.</text>
</comment>
<organism evidence="1 2">
    <name type="scientific">Lasiosphaeria hispida</name>
    <dbReference type="NCBI Taxonomy" id="260671"/>
    <lineage>
        <taxon>Eukaryota</taxon>
        <taxon>Fungi</taxon>
        <taxon>Dikarya</taxon>
        <taxon>Ascomycota</taxon>
        <taxon>Pezizomycotina</taxon>
        <taxon>Sordariomycetes</taxon>
        <taxon>Sordariomycetidae</taxon>
        <taxon>Sordariales</taxon>
        <taxon>Lasiosphaeriaceae</taxon>
        <taxon>Lasiosphaeria</taxon>
    </lineage>
</organism>
<evidence type="ECO:0000313" key="2">
    <source>
        <dbReference type="Proteomes" id="UP001275084"/>
    </source>
</evidence>
<proteinExistence type="predicted"/>
<dbReference type="Proteomes" id="UP001275084">
    <property type="component" value="Unassembled WGS sequence"/>
</dbReference>
<gene>
    <name evidence="1" type="ORF">B0T25DRAFT_548633</name>
</gene>
<dbReference type="AlphaFoldDB" id="A0AAJ0MCJ1"/>
<accession>A0AAJ0MCJ1</accession>
<dbReference type="EMBL" id="JAUIQD010000005">
    <property type="protein sequence ID" value="KAK3349646.1"/>
    <property type="molecule type" value="Genomic_DNA"/>
</dbReference>
<evidence type="ECO:0000313" key="1">
    <source>
        <dbReference type="EMBL" id="KAK3349646.1"/>
    </source>
</evidence>